<keyword evidence="4" id="KW-0813">Transport</keyword>
<dbReference type="PANTHER" id="PTHR14074:SF29">
    <property type="entry name" value="DICER-RELATED HELICASE"/>
    <property type="match status" value="1"/>
</dbReference>
<dbReference type="Pfam" id="PF08449">
    <property type="entry name" value="UAA"/>
    <property type="match status" value="1"/>
</dbReference>
<gene>
    <name evidence="17" type="primary">Necator_chrIV.g13496</name>
    <name evidence="17" type="ORF">RB195_000205</name>
</gene>
<dbReference type="Gene3D" id="2.170.150.30">
    <property type="entry name" value="RIG-I-like receptor, C-terminal regulatory domain"/>
    <property type="match status" value="1"/>
</dbReference>
<evidence type="ECO:0000256" key="11">
    <source>
        <dbReference type="ARBA" id="ARBA00023136"/>
    </source>
</evidence>
<dbReference type="Gene3D" id="1.20.1320.30">
    <property type="match status" value="1"/>
</dbReference>
<dbReference type="EMBL" id="JAVFWL010000004">
    <property type="protein sequence ID" value="KAK6746804.1"/>
    <property type="molecule type" value="Genomic_DNA"/>
</dbReference>
<dbReference type="PANTHER" id="PTHR14074">
    <property type="entry name" value="HELICASE WITH DEATH DOMAIN-RELATED"/>
    <property type="match status" value="1"/>
</dbReference>
<keyword evidence="5" id="KW-0399">Innate immunity</keyword>
<reference evidence="17 18" key="1">
    <citation type="submission" date="2023-08" db="EMBL/GenBank/DDBJ databases">
        <title>A Necator americanus chromosomal reference genome.</title>
        <authorList>
            <person name="Ilik V."/>
            <person name="Petrzelkova K.J."/>
            <person name="Pardy F."/>
            <person name="Fuh T."/>
            <person name="Niatou-Singa F.S."/>
            <person name="Gouil Q."/>
            <person name="Baker L."/>
            <person name="Ritchie M.E."/>
            <person name="Jex A.R."/>
            <person name="Gazzola D."/>
            <person name="Li H."/>
            <person name="Toshio Fujiwara R."/>
            <person name="Zhan B."/>
            <person name="Aroian R.V."/>
            <person name="Pafco B."/>
            <person name="Schwarz E.M."/>
        </authorList>
    </citation>
    <scope>NUCLEOTIDE SEQUENCE [LARGE SCALE GENOMIC DNA]</scope>
    <source>
        <strain evidence="17 18">Aroian</strain>
        <tissue evidence="17">Whole animal</tissue>
    </source>
</reference>
<feature type="transmembrane region" description="Helical" evidence="13">
    <location>
        <begin position="1264"/>
        <end position="1287"/>
    </location>
</feature>
<evidence type="ECO:0000256" key="12">
    <source>
        <dbReference type="ARBA" id="ARBA00049390"/>
    </source>
</evidence>
<evidence type="ECO:0000256" key="8">
    <source>
        <dbReference type="ARBA" id="ARBA00022840"/>
    </source>
</evidence>
<evidence type="ECO:0000256" key="7">
    <source>
        <dbReference type="ARBA" id="ARBA00022741"/>
    </source>
</evidence>
<protein>
    <recommendedName>
        <fullName evidence="19">RNA helicase</fullName>
    </recommendedName>
</protein>
<comment type="catalytic activity">
    <reaction evidence="12">
        <text>ATP + H2O = ADP + phosphate + H(+)</text>
        <dbReference type="Rhea" id="RHEA:13065"/>
        <dbReference type="ChEBI" id="CHEBI:15377"/>
        <dbReference type="ChEBI" id="CHEBI:15378"/>
        <dbReference type="ChEBI" id="CHEBI:30616"/>
        <dbReference type="ChEBI" id="CHEBI:43474"/>
        <dbReference type="ChEBI" id="CHEBI:456216"/>
        <dbReference type="EC" id="3.6.4.13"/>
    </reaction>
    <physiologicalReaction direction="left-to-right" evidence="12">
        <dbReference type="Rhea" id="RHEA:13066"/>
    </physiologicalReaction>
</comment>
<keyword evidence="9" id="KW-0391">Immunity</keyword>
<dbReference type="InterPro" id="IPR051363">
    <property type="entry name" value="RLR_Helicase"/>
</dbReference>
<feature type="transmembrane region" description="Helical" evidence="13">
    <location>
        <begin position="1228"/>
        <end position="1252"/>
    </location>
</feature>
<dbReference type="InterPro" id="IPR014001">
    <property type="entry name" value="Helicase_ATP-bd"/>
</dbReference>
<comment type="similarity">
    <text evidence="3">Belongs to the nucleotide-sugar transporter family. SLC35B subfamily.</text>
</comment>
<dbReference type="Pfam" id="PF00270">
    <property type="entry name" value="DEAD"/>
    <property type="match status" value="1"/>
</dbReference>
<feature type="transmembrane region" description="Helical" evidence="13">
    <location>
        <begin position="1120"/>
        <end position="1138"/>
    </location>
</feature>
<keyword evidence="11 13" id="KW-0472">Membrane</keyword>
<feature type="transmembrane region" description="Helical" evidence="13">
    <location>
        <begin position="1193"/>
        <end position="1216"/>
    </location>
</feature>
<evidence type="ECO:0000256" key="10">
    <source>
        <dbReference type="ARBA" id="ARBA00022989"/>
    </source>
</evidence>
<dbReference type="InterPro" id="IPR001650">
    <property type="entry name" value="Helicase_C-like"/>
</dbReference>
<dbReference type="InterPro" id="IPR011545">
    <property type="entry name" value="DEAD/DEAH_box_helicase_dom"/>
</dbReference>
<evidence type="ECO:0000256" key="5">
    <source>
        <dbReference type="ARBA" id="ARBA00022588"/>
    </source>
</evidence>
<keyword evidence="7" id="KW-0547">Nucleotide-binding</keyword>
<comment type="similarity">
    <text evidence="2">Belongs to the helicase family. RLR subfamily.</text>
</comment>
<keyword evidence="18" id="KW-1185">Reference proteome</keyword>
<feature type="transmembrane region" description="Helical" evidence="13">
    <location>
        <begin position="1091"/>
        <end position="1111"/>
    </location>
</feature>
<dbReference type="InterPro" id="IPR038557">
    <property type="entry name" value="RLR_C_sf"/>
</dbReference>
<keyword evidence="10 13" id="KW-1133">Transmembrane helix</keyword>
<dbReference type="SUPFAM" id="SSF52540">
    <property type="entry name" value="P-loop containing nucleoside triphosphate hydrolases"/>
    <property type="match status" value="1"/>
</dbReference>
<feature type="domain" description="Helicase ATP-binding" evidence="14">
    <location>
        <begin position="273"/>
        <end position="454"/>
    </location>
</feature>
<dbReference type="Proteomes" id="UP001303046">
    <property type="component" value="Unassembled WGS sequence"/>
</dbReference>
<feature type="transmembrane region" description="Helical" evidence="13">
    <location>
        <begin position="1158"/>
        <end position="1177"/>
    </location>
</feature>
<dbReference type="InterPro" id="IPR013657">
    <property type="entry name" value="SCL35B1-4/HUT1"/>
</dbReference>
<feature type="transmembrane region" description="Helical" evidence="13">
    <location>
        <begin position="1001"/>
        <end position="1020"/>
    </location>
</feature>
<dbReference type="Pfam" id="PF00271">
    <property type="entry name" value="Helicase_C"/>
    <property type="match status" value="1"/>
</dbReference>
<comment type="subcellular location">
    <subcellularLocation>
        <location evidence="1">Membrane</location>
        <topology evidence="1">Multi-pass membrane protein</topology>
    </subcellularLocation>
</comment>
<dbReference type="PROSITE" id="PS51194">
    <property type="entry name" value="HELICASE_CTER"/>
    <property type="match status" value="1"/>
</dbReference>
<dbReference type="PROSITE" id="PS51192">
    <property type="entry name" value="HELICASE_ATP_BIND_1"/>
    <property type="match status" value="1"/>
</dbReference>
<evidence type="ECO:0000256" key="6">
    <source>
        <dbReference type="ARBA" id="ARBA00022692"/>
    </source>
</evidence>
<dbReference type="Pfam" id="PF11648">
    <property type="entry name" value="RIG-I_C-RD"/>
    <property type="match status" value="1"/>
</dbReference>
<evidence type="ECO:0000313" key="18">
    <source>
        <dbReference type="Proteomes" id="UP001303046"/>
    </source>
</evidence>
<dbReference type="Gene3D" id="3.40.50.300">
    <property type="entry name" value="P-loop containing nucleotide triphosphate hydrolases"/>
    <property type="match status" value="2"/>
</dbReference>
<evidence type="ECO:0000256" key="1">
    <source>
        <dbReference type="ARBA" id="ARBA00004141"/>
    </source>
</evidence>
<organism evidence="17 18">
    <name type="scientific">Necator americanus</name>
    <name type="common">Human hookworm</name>
    <dbReference type="NCBI Taxonomy" id="51031"/>
    <lineage>
        <taxon>Eukaryota</taxon>
        <taxon>Metazoa</taxon>
        <taxon>Ecdysozoa</taxon>
        <taxon>Nematoda</taxon>
        <taxon>Chromadorea</taxon>
        <taxon>Rhabditida</taxon>
        <taxon>Rhabditina</taxon>
        <taxon>Rhabditomorpha</taxon>
        <taxon>Strongyloidea</taxon>
        <taxon>Ancylostomatidae</taxon>
        <taxon>Bunostominae</taxon>
        <taxon>Necator</taxon>
    </lineage>
</organism>
<evidence type="ECO:0000259" key="15">
    <source>
        <dbReference type="PROSITE" id="PS51194"/>
    </source>
</evidence>
<evidence type="ECO:0000256" key="13">
    <source>
        <dbReference type="SAM" id="Phobius"/>
    </source>
</evidence>
<dbReference type="InterPro" id="IPR027417">
    <property type="entry name" value="P-loop_NTPase"/>
</dbReference>
<evidence type="ECO:0000259" key="14">
    <source>
        <dbReference type="PROSITE" id="PS51192"/>
    </source>
</evidence>
<feature type="domain" description="Helicase C-terminal" evidence="15">
    <location>
        <begin position="651"/>
        <end position="823"/>
    </location>
</feature>
<dbReference type="InterPro" id="IPR021673">
    <property type="entry name" value="RLR_CTR"/>
</dbReference>
<feature type="transmembrane region" description="Helical" evidence="13">
    <location>
        <begin position="1293"/>
        <end position="1312"/>
    </location>
</feature>
<evidence type="ECO:0000256" key="9">
    <source>
        <dbReference type="ARBA" id="ARBA00022859"/>
    </source>
</evidence>
<evidence type="ECO:0000313" key="17">
    <source>
        <dbReference type="EMBL" id="KAK6746804.1"/>
    </source>
</evidence>
<dbReference type="SMART" id="SM00490">
    <property type="entry name" value="HELICc"/>
    <property type="match status" value="1"/>
</dbReference>
<accession>A0ABR1D8I2</accession>
<evidence type="ECO:0000256" key="3">
    <source>
        <dbReference type="ARBA" id="ARBA00010694"/>
    </source>
</evidence>
<keyword evidence="6 13" id="KW-0812">Transmembrane</keyword>
<name>A0ABR1D8I2_NECAM</name>
<evidence type="ECO:0000256" key="2">
    <source>
        <dbReference type="ARBA" id="ARBA00006866"/>
    </source>
</evidence>
<feature type="transmembrane region" description="Helical" evidence="13">
    <location>
        <begin position="1032"/>
        <end position="1050"/>
    </location>
</feature>
<comment type="caution">
    <text evidence="17">The sequence shown here is derived from an EMBL/GenBank/DDBJ whole genome shotgun (WGS) entry which is preliminary data.</text>
</comment>
<feature type="domain" description="RLR CTR" evidence="16">
    <location>
        <begin position="837"/>
        <end position="969"/>
    </location>
</feature>
<dbReference type="PROSITE" id="PS51789">
    <property type="entry name" value="RLR_CTR"/>
    <property type="match status" value="1"/>
</dbReference>
<keyword evidence="8" id="KW-0067">ATP-binding</keyword>
<evidence type="ECO:0000256" key="4">
    <source>
        <dbReference type="ARBA" id="ARBA00022448"/>
    </source>
</evidence>
<evidence type="ECO:0000259" key="16">
    <source>
        <dbReference type="PROSITE" id="PS51789"/>
    </source>
</evidence>
<dbReference type="SMART" id="SM00487">
    <property type="entry name" value="DEXDc"/>
    <property type="match status" value="1"/>
</dbReference>
<proteinExistence type="inferred from homology"/>
<sequence length="1322" mass="150742">MTSLNAKQKLALLNLYSEEIMKRLTPIYYCPEMSGVIAELLDINRLEELCMESYNEDDFSKKLWDELAASPMKNVLYDTILNYLSKVDASLHSILCLVSEKDTRSQFGKVLSNFEQFWTHINVDTTMAFLKKIPCYDNIIMNIERSWRGDEEEDTKKRIVLRTIPLLGSNAIYDLMRSIYDNSEKAAAFVDQLHPCFLRYYELIDKERNSPRGVINFCPAGLPVQDVIDAGALSSEKHKFNLNYEDLPPALLGRENLAGRLLKSINDRIHAEIPILLRHYQRELCETAMKGENTIIAAPTGSGKTIVLFMTPNTVILDQQAATLRKFLDHRYEVFAVRGSDDIPLRQVIAAKDVIVTTPQLIVNLLKYDEPGETSDEVRTEFDLTTFTLMVFDECHNAVKNSPFAVLMRFYHRLNFSMRLKPGCKLPQVIGLTASLGVGGASNESDALNHVVGLCACLDCLNISTVQKYTDQLRKFSPIVVDEVHFTDDQNDSLRAHFIDTLCTLMKLFEEKLYELYSKSILPSTREICMSSEERDQPYVVYNTFRKAPDDKLSQGYLNWVSVHLRRIVPETLFSEESVKTQAIEILEILNDLYRTTEMYQDFSTAESLKFLKNQMAMRINSLTEFSRFHWKEYSEKLSSFQSSESSLFSELIKHLTDNNKEDFRCIIFVRTRKGASILARLLNSCPKLAACDLRVEPIAGLNKAADETTTKREQAEKLKRFRNGDTRVLVATSVADEGLDVAKCSLVIKYNYASNEIAHVQRRGRGRAEKSRSILLTQNLKLKNQEEKNILKERLMNHVLRAVQENRINLTTLVKKAVEELRLEIQREDAMVIARKMAQKSSGIVFKILCSKCDETLCTSKDIKTYKNSQYCVCSPSFWSKTRNEEIKDDVRESKFGSVAKLFCVRENCQNVLGRVVCIEGMLMPALAASAFVLEFTEASGSIKRRAVRKWKEVVKDYFTPDQIRNYDLVVMAKSANKPIIKNMGLLCIRWNLERYIMSSPLPSILGVLGGCMGCMVFVEKIAKAEPSSMNLMTFSTFLFIASQGLIFTSKFFTVPNKIPLRGYLPTVITFFTVNVVNNQALNFHVPVPLHIIFRSGSLLANLLLSVILLKRKYSLRKYLSVIAITIGIVICTLATSDLEKNSGLSYEEAAKHYHEWMIGISMLIFALLASAYLAICQQRMYETYGKHPEEAMFVIHAVSLPLFSLMGADIMAAARKFNESAPFELGIISLPVPSLWMNLFLSCILQYYCIRFVYRLNAEVEALTVTLVVTLRKFLSLVFSIWWFQNPFTEKHWIGAFLVFAGTLAFADVWSKKELEKKNK</sequence>
<evidence type="ECO:0008006" key="19">
    <source>
        <dbReference type="Google" id="ProtNLM"/>
    </source>
</evidence>